<proteinExistence type="predicted"/>
<feature type="compositionally biased region" description="Basic and acidic residues" evidence="1">
    <location>
        <begin position="44"/>
        <end position="63"/>
    </location>
</feature>
<organism evidence="2 3">
    <name type="scientific">Paramecium pentaurelia</name>
    <dbReference type="NCBI Taxonomy" id="43138"/>
    <lineage>
        <taxon>Eukaryota</taxon>
        <taxon>Sar</taxon>
        <taxon>Alveolata</taxon>
        <taxon>Ciliophora</taxon>
        <taxon>Intramacronucleata</taxon>
        <taxon>Oligohymenophorea</taxon>
        <taxon>Peniculida</taxon>
        <taxon>Parameciidae</taxon>
        <taxon>Paramecium</taxon>
    </lineage>
</organism>
<comment type="caution">
    <text evidence="2">The sequence shown here is derived from an EMBL/GenBank/DDBJ whole genome shotgun (WGS) entry which is preliminary data.</text>
</comment>
<gene>
    <name evidence="2" type="ORF">PPENT_87.1.T0260051</name>
</gene>
<evidence type="ECO:0000313" key="3">
    <source>
        <dbReference type="Proteomes" id="UP000689195"/>
    </source>
</evidence>
<dbReference type="EMBL" id="CAJJDO010000026">
    <property type="protein sequence ID" value="CAD8154604.1"/>
    <property type="molecule type" value="Genomic_DNA"/>
</dbReference>
<feature type="region of interest" description="Disordered" evidence="1">
    <location>
        <begin position="1"/>
        <end position="63"/>
    </location>
</feature>
<keyword evidence="3" id="KW-1185">Reference proteome</keyword>
<reference evidence="2" key="1">
    <citation type="submission" date="2021-01" db="EMBL/GenBank/DDBJ databases">
        <authorList>
            <consortium name="Genoscope - CEA"/>
            <person name="William W."/>
        </authorList>
    </citation>
    <scope>NUCLEOTIDE SEQUENCE</scope>
</reference>
<evidence type="ECO:0000313" key="2">
    <source>
        <dbReference type="EMBL" id="CAD8154604.1"/>
    </source>
</evidence>
<dbReference type="AlphaFoldDB" id="A0A8S1TRR1"/>
<protein>
    <submittedName>
        <fullName evidence="2">Uncharacterized protein</fullName>
    </submittedName>
</protein>
<sequence>MMSQLGSYKESPPSIPQHDDSVLHRLGTSADHDNQRYQNKIKRVRFEDSQQGHLSRDPVEARPSEEDGYLLLIITPKYNLKINIEKPAIIKLQNQINQGNIFGFPAALSYEKRISYQKKVQLISKSSFKKITGQLNKPNKFQIIE</sequence>
<name>A0A8S1TRR1_9CILI</name>
<evidence type="ECO:0000256" key="1">
    <source>
        <dbReference type="SAM" id="MobiDB-lite"/>
    </source>
</evidence>
<accession>A0A8S1TRR1</accession>
<dbReference type="Proteomes" id="UP000689195">
    <property type="component" value="Unassembled WGS sequence"/>
</dbReference>